<evidence type="ECO:0000256" key="1">
    <source>
        <dbReference type="SAM" id="MobiDB-lite"/>
    </source>
</evidence>
<feature type="compositionally biased region" description="Basic and acidic residues" evidence="1">
    <location>
        <begin position="337"/>
        <end position="348"/>
    </location>
</feature>
<dbReference type="AlphaFoldDB" id="A0A8K0TI32"/>
<feature type="compositionally biased region" description="Low complexity" evidence="1">
    <location>
        <begin position="357"/>
        <end position="379"/>
    </location>
</feature>
<name>A0A8K0TI32_9PEZI</name>
<feature type="region of interest" description="Disordered" evidence="1">
    <location>
        <begin position="18"/>
        <end position="60"/>
    </location>
</feature>
<gene>
    <name evidence="2" type="ORF">B0T11DRAFT_88845</name>
</gene>
<keyword evidence="3" id="KW-1185">Reference proteome</keyword>
<comment type="caution">
    <text evidence="2">The sequence shown here is derived from an EMBL/GenBank/DDBJ whole genome shotgun (WGS) entry which is preliminary data.</text>
</comment>
<dbReference type="Proteomes" id="UP000813385">
    <property type="component" value="Unassembled WGS sequence"/>
</dbReference>
<feature type="region of interest" description="Disordered" evidence="1">
    <location>
        <begin position="444"/>
        <end position="518"/>
    </location>
</feature>
<protein>
    <submittedName>
        <fullName evidence="2">Uncharacterized protein</fullName>
    </submittedName>
</protein>
<organism evidence="2 3">
    <name type="scientific">Plectosphaerella cucumerina</name>
    <dbReference type="NCBI Taxonomy" id="40658"/>
    <lineage>
        <taxon>Eukaryota</taxon>
        <taxon>Fungi</taxon>
        <taxon>Dikarya</taxon>
        <taxon>Ascomycota</taxon>
        <taxon>Pezizomycotina</taxon>
        <taxon>Sordariomycetes</taxon>
        <taxon>Hypocreomycetidae</taxon>
        <taxon>Glomerellales</taxon>
        <taxon>Plectosphaerellaceae</taxon>
        <taxon>Plectosphaerella</taxon>
    </lineage>
</organism>
<dbReference type="EMBL" id="JAGPXD010000003">
    <property type="protein sequence ID" value="KAH7362905.1"/>
    <property type="molecule type" value="Genomic_DNA"/>
</dbReference>
<feature type="compositionally biased region" description="Basic and acidic residues" evidence="1">
    <location>
        <begin position="28"/>
        <end position="38"/>
    </location>
</feature>
<evidence type="ECO:0000313" key="3">
    <source>
        <dbReference type="Proteomes" id="UP000813385"/>
    </source>
</evidence>
<dbReference type="OrthoDB" id="436496at2759"/>
<proteinExistence type="predicted"/>
<accession>A0A8K0TI32</accession>
<feature type="compositionally biased region" description="Polar residues" evidence="1">
    <location>
        <begin position="326"/>
        <end position="336"/>
    </location>
</feature>
<sequence length="576" mass="63897">MPCIRGIEVSLIQGIDPGHSRGPIYSDSDDRRLPEFPHPDSSSIRLSPRPDASQISDAAAEDSRLWKTNSRISVYVPSEQSLRFALEWHIKRPEEYSHYIYFVVLFNGRRMVSWGADPNKVDRGVTEYALYEQGTKRNCSGTGSVAKYQGMEKRYFYFFSEDSAQPANDGGLIEVQVFRAQGRRLRGPAPPEYRGQENYGIMCPSGGLVESVQDLSYYDWHLHDRINDPFITFRFYYRSLENLRYLSIVPPNYRMPGLSTRRSLYFENRDIFTGETPDPGPVEYPDIINQYIFGSPTRANEGRQSRSNPVTPGIQSPPTLFPTRPTEAQQLPQPSKSARDAPSDEGPERPLPMLPDSLSQSSSAGSLGGSSSIRSRASTGASVTPSLWDYVNDLSTDLEDAEICDARMVLIQRIDCELDKMDAPAAGDFPVRVDSMRWDAAVLPDTSGGLRSRDPPRSASSSDYRASPPSSESSQVSSFPDPVEPRGRPAQGREFGDSSVATSNSQRRHLGPLANGPVTNIIPVFIPEGQWIKPGTGRRTPSPLRRRQTQTGLNLLAADQHGSQGDGNVLEDARGI</sequence>
<reference evidence="2" key="1">
    <citation type="journal article" date="2021" name="Nat. Commun.">
        <title>Genetic determinants of endophytism in the Arabidopsis root mycobiome.</title>
        <authorList>
            <person name="Mesny F."/>
            <person name="Miyauchi S."/>
            <person name="Thiergart T."/>
            <person name="Pickel B."/>
            <person name="Atanasova L."/>
            <person name="Karlsson M."/>
            <person name="Huettel B."/>
            <person name="Barry K.W."/>
            <person name="Haridas S."/>
            <person name="Chen C."/>
            <person name="Bauer D."/>
            <person name="Andreopoulos W."/>
            <person name="Pangilinan J."/>
            <person name="LaButti K."/>
            <person name="Riley R."/>
            <person name="Lipzen A."/>
            <person name="Clum A."/>
            <person name="Drula E."/>
            <person name="Henrissat B."/>
            <person name="Kohler A."/>
            <person name="Grigoriev I.V."/>
            <person name="Martin F.M."/>
            <person name="Hacquard S."/>
        </authorList>
    </citation>
    <scope>NUCLEOTIDE SEQUENCE</scope>
    <source>
        <strain evidence="2">MPI-CAGE-AT-0016</strain>
    </source>
</reference>
<evidence type="ECO:0000313" key="2">
    <source>
        <dbReference type="EMBL" id="KAH7362905.1"/>
    </source>
</evidence>
<feature type="region of interest" description="Disordered" evidence="1">
    <location>
        <begin position="530"/>
        <end position="576"/>
    </location>
</feature>
<feature type="compositionally biased region" description="Low complexity" evidence="1">
    <location>
        <begin position="457"/>
        <end position="481"/>
    </location>
</feature>
<feature type="region of interest" description="Disordered" evidence="1">
    <location>
        <begin position="297"/>
        <end position="379"/>
    </location>
</feature>
<feature type="compositionally biased region" description="Polar residues" evidence="1">
    <location>
        <begin position="305"/>
        <end position="318"/>
    </location>
</feature>